<gene>
    <name evidence="1" type="ORF">M099_3256</name>
</gene>
<proteinExistence type="predicted"/>
<reference evidence="1 2" key="1">
    <citation type="submission" date="2014-04" db="EMBL/GenBank/DDBJ databases">
        <authorList>
            <person name="Sears C."/>
            <person name="Carroll K."/>
            <person name="Sack B.R."/>
            <person name="Qadri F."/>
            <person name="Myers L.L."/>
            <person name="Chung G.-T."/>
            <person name="Escheverria P."/>
            <person name="Fraser C.M."/>
            <person name="Sadzewicz L."/>
            <person name="Shefchek K.A."/>
            <person name="Tallon L."/>
            <person name="Das S.P."/>
            <person name="Daugherty S."/>
            <person name="Mongodin E.F."/>
        </authorList>
    </citation>
    <scope>NUCLEOTIDE SEQUENCE [LARGE SCALE GENOMIC DNA]</scope>
    <source>
        <strain evidence="1 2">3975 RP4</strain>
    </source>
</reference>
<comment type="caution">
    <text evidence="1">The sequence shown here is derived from an EMBL/GenBank/DDBJ whole genome shotgun (WGS) entry which is preliminary data.</text>
</comment>
<accession>A0A069SBV1</accession>
<organism evidence="1 2">
    <name type="scientific">Phocaeicola vulgatus str. 3975 RP4</name>
    <dbReference type="NCBI Taxonomy" id="1339352"/>
    <lineage>
        <taxon>Bacteria</taxon>
        <taxon>Pseudomonadati</taxon>
        <taxon>Bacteroidota</taxon>
        <taxon>Bacteroidia</taxon>
        <taxon>Bacteroidales</taxon>
        <taxon>Bacteroidaceae</taxon>
        <taxon>Phocaeicola</taxon>
    </lineage>
</organism>
<sequence length="69" mass="7826">MLVANLSAFFMIACNLQVGRIFMGIRISVLQRSENVRVDKGRVENMKKKKPGPFGGERTGLYNQFVNHL</sequence>
<evidence type="ECO:0000313" key="2">
    <source>
        <dbReference type="Proteomes" id="UP000027661"/>
    </source>
</evidence>
<dbReference type="PATRIC" id="fig|1339352.3.peg.3095"/>
<dbReference type="EMBL" id="JNHM01000079">
    <property type="protein sequence ID" value="KDS48987.1"/>
    <property type="molecule type" value="Genomic_DNA"/>
</dbReference>
<name>A0A069SBV1_PHOVU</name>
<evidence type="ECO:0000313" key="1">
    <source>
        <dbReference type="EMBL" id="KDS48987.1"/>
    </source>
</evidence>
<dbReference type="AlphaFoldDB" id="A0A069SBV1"/>
<dbReference type="Proteomes" id="UP000027661">
    <property type="component" value="Unassembled WGS sequence"/>
</dbReference>
<protein>
    <submittedName>
        <fullName evidence="1">Uncharacterized protein</fullName>
    </submittedName>
</protein>